<feature type="domain" description="AMP-dependent synthetase/ligase" evidence="1">
    <location>
        <begin position="9"/>
        <end position="375"/>
    </location>
</feature>
<accession>A0A2A2FC20</accession>
<dbReference type="Proteomes" id="UP000218083">
    <property type="component" value="Unassembled WGS sequence"/>
</dbReference>
<dbReference type="GO" id="GO:0016878">
    <property type="term" value="F:acid-thiol ligase activity"/>
    <property type="evidence" value="ECO:0007669"/>
    <property type="project" value="UniProtKB-ARBA"/>
</dbReference>
<name>A0A2A2FC20_9EURY</name>
<evidence type="ECO:0000313" key="3">
    <source>
        <dbReference type="EMBL" id="PAU83006.1"/>
    </source>
</evidence>
<feature type="domain" description="AMP-binding enzyme C-terminal" evidence="2">
    <location>
        <begin position="425"/>
        <end position="499"/>
    </location>
</feature>
<dbReference type="InterPro" id="IPR045851">
    <property type="entry name" value="AMP-bd_C_sf"/>
</dbReference>
<proteinExistence type="predicted"/>
<organism evidence="3 4">
    <name type="scientific">Halorubrum salipaludis</name>
    <dbReference type="NCBI Taxonomy" id="2032630"/>
    <lineage>
        <taxon>Archaea</taxon>
        <taxon>Methanobacteriati</taxon>
        <taxon>Methanobacteriota</taxon>
        <taxon>Stenosarchaea group</taxon>
        <taxon>Halobacteria</taxon>
        <taxon>Halobacteriales</taxon>
        <taxon>Haloferacaceae</taxon>
        <taxon>Halorubrum</taxon>
    </lineage>
</organism>
<evidence type="ECO:0000259" key="2">
    <source>
        <dbReference type="Pfam" id="PF13193"/>
    </source>
</evidence>
<comment type="caution">
    <text evidence="3">The sequence shown here is derived from an EMBL/GenBank/DDBJ whole genome shotgun (WGS) entry which is preliminary data.</text>
</comment>
<reference evidence="3 4" key="1">
    <citation type="submission" date="2017-08" db="EMBL/GenBank/DDBJ databases">
        <title>The strain WRN001 was isolated from Binhai saline alkaline soil, Tianjin, China.</title>
        <authorList>
            <person name="Liu D."/>
            <person name="Zhang G."/>
        </authorList>
    </citation>
    <scope>NUCLEOTIDE SEQUENCE [LARGE SCALE GENOMIC DNA]</scope>
    <source>
        <strain evidence="3 4">WN019</strain>
    </source>
</reference>
<gene>
    <name evidence="3" type="ORF">CK500_12840</name>
</gene>
<dbReference type="InterPro" id="IPR025110">
    <property type="entry name" value="AMP-bd_C"/>
</dbReference>
<dbReference type="Gene3D" id="3.40.50.12780">
    <property type="entry name" value="N-terminal domain of ligase-like"/>
    <property type="match status" value="1"/>
</dbReference>
<dbReference type="Gene3D" id="3.30.300.30">
    <property type="match status" value="1"/>
</dbReference>
<dbReference type="InterPro" id="IPR042099">
    <property type="entry name" value="ANL_N_sf"/>
</dbReference>
<dbReference type="Pfam" id="PF13193">
    <property type="entry name" value="AMP-binding_C"/>
    <property type="match status" value="1"/>
</dbReference>
<dbReference type="AlphaFoldDB" id="A0A2A2FC20"/>
<dbReference type="SUPFAM" id="SSF56801">
    <property type="entry name" value="Acetyl-CoA synthetase-like"/>
    <property type="match status" value="1"/>
</dbReference>
<dbReference type="PANTHER" id="PTHR43767">
    <property type="entry name" value="LONG-CHAIN-FATTY-ACID--COA LIGASE"/>
    <property type="match status" value="1"/>
</dbReference>
<keyword evidence="4" id="KW-1185">Reference proteome</keyword>
<dbReference type="PANTHER" id="PTHR43767:SF1">
    <property type="entry name" value="NONRIBOSOMAL PEPTIDE SYNTHASE PES1 (EUROFUNG)-RELATED"/>
    <property type="match status" value="1"/>
</dbReference>
<dbReference type="Pfam" id="PF00501">
    <property type="entry name" value="AMP-binding"/>
    <property type="match status" value="1"/>
</dbReference>
<dbReference type="InterPro" id="IPR050237">
    <property type="entry name" value="ATP-dep_AMP-bd_enzyme"/>
</dbReference>
<dbReference type="InterPro" id="IPR000873">
    <property type="entry name" value="AMP-dep_synth/lig_dom"/>
</dbReference>
<sequence>MVMNCIDAFDRSVRCHPKRDAVRTEDGRRLTYAELDERTDRLAAGLDSLVGSDRIATIAHTSAEAVEAMIASQKRGAANAQLPFRSSPGELVGMLEPTDASLLLFDAPNAETALAVLDRTDIEVAVSVGGEATDRDDVRDYEALLEETDPERPDPHGNEHGILYTSGTTTASKGVLFEQDQLWYGSTQVVMEHGIDRHDVAVVTTPWYHMVTTDAWILPHLQAGATLVIQEAFDPPETLSLIDEHDATGVLAVPTQLHGLVDAAEAGEYDLSALSYIRTGGSVVTEDLATAAGEHLTDGIYNTYGLTEGGPNLAFADPEIQTEKPGTIGKESFTWELRVVETPPSPDEFDPTAEVDAGETGEVIGRSPGMCDGYLDRPERTEELFADGWLRTGDVARIDEDGYLYIVDRVDNMIISGGENVYPQEVEEVIARHPDVEEVAVVGLDDETWGSRIAAVVRGDTDEETLDEFLRDSDDLADFKRPREYVIGADSLPRTSTGKIRREEVHSEFF</sequence>
<dbReference type="EMBL" id="NSKC01000008">
    <property type="protein sequence ID" value="PAU83006.1"/>
    <property type="molecule type" value="Genomic_DNA"/>
</dbReference>
<keyword evidence="3" id="KW-0436">Ligase</keyword>
<protein>
    <submittedName>
        <fullName evidence="3">Long-chain fatty acid--CoA ligase</fullName>
    </submittedName>
</protein>
<evidence type="ECO:0000259" key="1">
    <source>
        <dbReference type="Pfam" id="PF00501"/>
    </source>
</evidence>
<evidence type="ECO:0000313" key="4">
    <source>
        <dbReference type="Proteomes" id="UP000218083"/>
    </source>
</evidence>